<dbReference type="PROSITE" id="PS00639">
    <property type="entry name" value="THIOL_PROTEASE_HIS"/>
    <property type="match status" value="1"/>
</dbReference>
<accession>A0ABD2NZQ3</accession>
<evidence type="ECO:0000259" key="8">
    <source>
        <dbReference type="SMART" id="SM00645"/>
    </source>
</evidence>
<proteinExistence type="inferred from homology"/>
<dbReference type="GO" id="GO:0008234">
    <property type="term" value="F:cysteine-type peptidase activity"/>
    <property type="evidence" value="ECO:0007669"/>
    <property type="project" value="UniProtKB-KW"/>
</dbReference>
<dbReference type="PANTHER" id="PTHR12411">
    <property type="entry name" value="CYSTEINE PROTEASE FAMILY C1-RELATED"/>
    <property type="match status" value="1"/>
</dbReference>
<dbReference type="InterPro" id="IPR025661">
    <property type="entry name" value="Pept_asp_AS"/>
</dbReference>
<dbReference type="PROSITE" id="PS00139">
    <property type="entry name" value="THIOL_PROTEASE_CYS"/>
    <property type="match status" value="1"/>
</dbReference>
<keyword evidence="5" id="KW-0788">Thiol protease</keyword>
<dbReference type="Pfam" id="PF08127">
    <property type="entry name" value="Propeptide_C1"/>
    <property type="match status" value="1"/>
</dbReference>
<keyword evidence="4" id="KW-0378">Hydrolase</keyword>
<name>A0ABD2NZQ3_9CUCU</name>
<keyword evidence="3" id="KW-0732">Signal</keyword>
<dbReference type="InterPro" id="IPR012599">
    <property type="entry name" value="Propeptide_C1A"/>
</dbReference>
<evidence type="ECO:0000256" key="5">
    <source>
        <dbReference type="ARBA" id="ARBA00022807"/>
    </source>
</evidence>
<reference evidence="9 10" key="1">
    <citation type="journal article" date="2021" name="BMC Biol.">
        <title>Horizontally acquired antibacterial genes associated with adaptive radiation of ladybird beetles.</title>
        <authorList>
            <person name="Li H.S."/>
            <person name="Tang X.F."/>
            <person name="Huang Y.H."/>
            <person name="Xu Z.Y."/>
            <person name="Chen M.L."/>
            <person name="Du X.Y."/>
            <person name="Qiu B.Y."/>
            <person name="Chen P.T."/>
            <person name="Zhang W."/>
            <person name="Slipinski A."/>
            <person name="Escalona H.E."/>
            <person name="Waterhouse R.M."/>
            <person name="Zwick A."/>
            <person name="Pang H."/>
        </authorList>
    </citation>
    <scope>NUCLEOTIDE SEQUENCE [LARGE SCALE GENOMIC DNA]</scope>
    <source>
        <strain evidence="9">SYSU2018</strain>
    </source>
</reference>
<evidence type="ECO:0000256" key="2">
    <source>
        <dbReference type="ARBA" id="ARBA00022670"/>
    </source>
</evidence>
<evidence type="ECO:0000256" key="1">
    <source>
        <dbReference type="ARBA" id="ARBA00008455"/>
    </source>
</evidence>
<gene>
    <name evidence="9" type="ORF">HHI36_018145</name>
</gene>
<dbReference type="CDD" id="cd02620">
    <property type="entry name" value="Peptidase_C1A_CathepsinB"/>
    <property type="match status" value="1"/>
</dbReference>
<dbReference type="SUPFAM" id="SSF54001">
    <property type="entry name" value="Cysteine proteinases"/>
    <property type="match status" value="1"/>
</dbReference>
<organism evidence="9 10">
    <name type="scientific">Cryptolaemus montrouzieri</name>
    <dbReference type="NCBI Taxonomy" id="559131"/>
    <lineage>
        <taxon>Eukaryota</taxon>
        <taxon>Metazoa</taxon>
        <taxon>Ecdysozoa</taxon>
        <taxon>Arthropoda</taxon>
        <taxon>Hexapoda</taxon>
        <taxon>Insecta</taxon>
        <taxon>Pterygota</taxon>
        <taxon>Neoptera</taxon>
        <taxon>Endopterygota</taxon>
        <taxon>Coleoptera</taxon>
        <taxon>Polyphaga</taxon>
        <taxon>Cucujiformia</taxon>
        <taxon>Coccinelloidea</taxon>
        <taxon>Coccinellidae</taxon>
        <taxon>Scymninae</taxon>
        <taxon>Scymnini</taxon>
        <taxon>Cryptolaemus</taxon>
    </lineage>
</organism>
<keyword evidence="2" id="KW-0645">Protease</keyword>
<dbReference type="InterPro" id="IPR000169">
    <property type="entry name" value="Pept_cys_AS"/>
</dbReference>
<dbReference type="FunFam" id="3.90.70.10:FF:000031">
    <property type="entry name" value="Cathepsin B"/>
    <property type="match status" value="1"/>
</dbReference>
<dbReference type="Proteomes" id="UP001516400">
    <property type="component" value="Unassembled WGS sequence"/>
</dbReference>
<sequence>MCFPVGQIELEIAKNISIKKRFKKKGKAFHVGRQKYVTITNVLPIELSSNSVFRMHSCIIVCLLMCVAVFAATEENFLSDAYIERINSIQSSWKAGRNFDANTPLSNIKKLMGVKTDYVSKLPLKSTLDISLQLPESFDAREKWPNCPSISEIRDQANCGNCWAFGAVEAMSDKICIFSNGTQQVSLSVNDLTACCDICGFGCDGGYPENAWQYWIDVGIVSGGGYGSHEGCQSYQFPPCEHSTNINGSLSPCKGSAQTPTCTKRCDPSSSLYYFQDLHFGETSYSFNDVDVVRSEIFRNGPVEAAFFVYDDFVNYKSGVYQHTSNNLLGSHAVKILGWGVENDLPYWLVANSWNTDWGDKGYFKILRGSDECGIEDRVLGGVPKV</sequence>
<dbReference type="PRINTS" id="PR00705">
    <property type="entry name" value="PAPAIN"/>
</dbReference>
<dbReference type="Gene3D" id="3.90.70.10">
    <property type="entry name" value="Cysteine proteinases"/>
    <property type="match status" value="1"/>
</dbReference>
<dbReference type="InterPro" id="IPR000668">
    <property type="entry name" value="Peptidase_C1A_C"/>
</dbReference>
<dbReference type="Pfam" id="PF00112">
    <property type="entry name" value="Peptidase_C1"/>
    <property type="match status" value="1"/>
</dbReference>
<dbReference type="EMBL" id="JABFTP020000165">
    <property type="protein sequence ID" value="KAL3283974.1"/>
    <property type="molecule type" value="Genomic_DNA"/>
</dbReference>
<evidence type="ECO:0000256" key="3">
    <source>
        <dbReference type="ARBA" id="ARBA00022729"/>
    </source>
</evidence>
<evidence type="ECO:0000256" key="4">
    <source>
        <dbReference type="ARBA" id="ARBA00022801"/>
    </source>
</evidence>
<keyword evidence="7" id="KW-1015">Disulfide bond</keyword>
<feature type="domain" description="Peptidase C1A papain C-terminal" evidence="8">
    <location>
        <begin position="134"/>
        <end position="383"/>
    </location>
</feature>
<dbReference type="GO" id="GO:0006508">
    <property type="term" value="P:proteolysis"/>
    <property type="evidence" value="ECO:0007669"/>
    <property type="project" value="UniProtKB-KW"/>
</dbReference>
<evidence type="ECO:0000256" key="7">
    <source>
        <dbReference type="ARBA" id="ARBA00023157"/>
    </source>
</evidence>
<dbReference type="InterPro" id="IPR038765">
    <property type="entry name" value="Papain-like_cys_pep_sf"/>
</dbReference>
<evidence type="ECO:0000313" key="10">
    <source>
        <dbReference type="Proteomes" id="UP001516400"/>
    </source>
</evidence>
<evidence type="ECO:0000313" key="9">
    <source>
        <dbReference type="EMBL" id="KAL3283974.1"/>
    </source>
</evidence>
<dbReference type="InterPro" id="IPR013128">
    <property type="entry name" value="Peptidase_C1A"/>
</dbReference>
<comment type="caution">
    <text evidence="9">The sequence shown here is derived from an EMBL/GenBank/DDBJ whole genome shotgun (WGS) entry which is preliminary data.</text>
</comment>
<dbReference type="PROSITE" id="PS00640">
    <property type="entry name" value="THIOL_PROTEASE_ASN"/>
    <property type="match status" value="1"/>
</dbReference>
<evidence type="ECO:0000256" key="6">
    <source>
        <dbReference type="ARBA" id="ARBA00023145"/>
    </source>
</evidence>
<keyword evidence="10" id="KW-1185">Reference proteome</keyword>
<protein>
    <recommendedName>
        <fullName evidence="8">Peptidase C1A papain C-terminal domain-containing protein</fullName>
    </recommendedName>
</protein>
<dbReference type="SMART" id="SM00645">
    <property type="entry name" value="Pept_C1"/>
    <property type="match status" value="1"/>
</dbReference>
<keyword evidence="6" id="KW-0865">Zymogen</keyword>
<comment type="similarity">
    <text evidence="1">Belongs to the peptidase C1 family.</text>
</comment>
<dbReference type="InterPro" id="IPR025660">
    <property type="entry name" value="Pept_his_AS"/>
</dbReference>
<dbReference type="AlphaFoldDB" id="A0ABD2NZQ3"/>